<gene>
    <name evidence="1" type="ORF">BpHYR1_044367</name>
</gene>
<keyword evidence="2" id="KW-1185">Reference proteome</keyword>
<dbReference type="Proteomes" id="UP000276133">
    <property type="component" value="Unassembled WGS sequence"/>
</dbReference>
<accession>A0A3M7SSN8</accession>
<protein>
    <submittedName>
        <fullName evidence="1">Uncharacterized protein</fullName>
    </submittedName>
</protein>
<name>A0A3M7SSN8_BRAPC</name>
<evidence type="ECO:0000313" key="2">
    <source>
        <dbReference type="Proteomes" id="UP000276133"/>
    </source>
</evidence>
<proteinExistence type="predicted"/>
<comment type="caution">
    <text evidence="1">The sequence shown here is derived from an EMBL/GenBank/DDBJ whole genome shotgun (WGS) entry which is preliminary data.</text>
</comment>
<dbReference type="AlphaFoldDB" id="A0A3M7SSN8"/>
<evidence type="ECO:0000313" key="1">
    <source>
        <dbReference type="EMBL" id="RNA38871.1"/>
    </source>
</evidence>
<reference evidence="1 2" key="1">
    <citation type="journal article" date="2018" name="Sci. Rep.">
        <title>Genomic signatures of local adaptation to the degree of environmental predictability in rotifers.</title>
        <authorList>
            <person name="Franch-Gras L."/>
            <person name="Hahn C."/>
            <person name="Garcia-Roger E.M."/>
            <person name="Carmona M.J."/>
            <person name="Serra M."/>
            <person name="Gomez A."/>
        </authorList>
    </citation>
    <scope>NUCLEOTIDE SEQUENCE [LARGE SCALE GENOMIC DNA]</scope>
    <source>
        <strain evidence="1">HYR1</strain>
    </source>
</reference>
<sequence length="129" mass="15586">MLEYFFNFLKQIKTKYGQLFDKRTLKVILVLHVLVVKVLVVKLFKLSNELFNRNSFRHKPVKKNTVRNKSDNQRKLSYPNIKLLENLLFLSVVFLPVFSKIIVKEFQDLIDLLKIIFYFRINRYMTDEP</sequence>
<dbReference type="EMBL" id="REGN01000811">
    <property type="protein sequence ID" value="RNA38871.1"/>
    <property type="molecule type" value="Genomic_DNA"/>
</dbReference>
<organism evidence="1 2">
    <name type="scientific">Brachionus plicatilis</name>
    <name type="common">Marine rotifer</name>
    <name type="synonym">Brachionus muelleri</name>
    <dbReference type="NCBI Taxonomy" id="10195"/>
    <lineage>
        <taxon>Eukaryota</taxon>
        <taxon>Metazoa</taxon>
        <taxon>Spiralia</taxon>
        <taxon>Gnathifera</taxon>
        <taxon>Rotifera</taxon>
        <taxon>Eurotatoria</taxon>
        <taxon>Monogononta</taxon>
        <taxon>Pseudotrocha</taxon>
        <taxon>Ploima</taxon>
        <taxon>Brachionidae</taxon>
        <taxon>Brachionus</taxon>
    </lineage>
</organism>